<keyword evidence="3" id="KW-0645">Protease</keyword>
<keyword evidence="1" id="KW-0472">Membrane</keyword>
<feature type="transmembrane region" description="Helical" evidence="1">
    <location>
        <begin position="47"/>
        <end position="64"/>
    </location>
</feature>
<accession>A0ABR8MTS3</accession>
<dbReference type="Proteomes" id="UP000609346">
    <property type="component" value="Unassembled WGS sequence"/>
</dbReference>
<dbReference type="GO" id="GO:0008233">
    <property type="term" value="F:peptidase activity"/>
    <property type="evidence" value="ECO:0007669"/>
    <property type="project" value="UniProtKB-KW"/>
</dbReference>
<evidence type="ECO:0000313" key="3">
    <source>
        <dbReference type="EMBL" id="MBD3919293.1"/>
    </source>
</evidence>
<evidence type="ECO:0000259" key="2">
    <source>
        <dbReference type="Pfam" id="PF25842"/>
    </source>
</evidence>
<evidence type="ECO:0000256" key="1">
    <source>
        <dbReference type="SAM" id="Phobius"/>
    </source>
</evidence>
<dbReference type="GO" id="GO:0006508">
    <property type="term" value="P:proteolysis"/>
    <property type="evidence" value="ECO:0007669"/>
    <property type="project" value="UniProtKB-KW"/>
</dbReference>
<feature type="domain" description="Membrane protein NfeD2 N-terminal transmembrane" evidence="2">
    <location>
        <begin position="1"/>
        <end position="103"/>
    </location>
</feature>
<dbReference type="InterPro" id="IPR012340">
    <property type="entry name" value="NA-bd_OB-fold"/>
</dbReference>
<sequence length="177" mass="18959">METLFLSCLVGGILFAIISVLLGDWISASLDGALDFLSVEGYSLFRPTVIASWVTIFGGAGLLLHEYTELGNIVVLILTFLIASALALGLYFAYIRPMERSENSVGFSIRELEGLIGEVLVPIPAQGFGEVLIQVGAARSNYIASSFYGTDIPSEAKIIVVDVDASEGVLFVSKFDI</sequence>
<dbReference type="EMBL" id="JACXZA010000002">
    <property type="protein sequence ID" value="MBD3919293.1"/>
    <property type="molecule type" value="Genomic_DNA"/>
</dbReference>
<organism evidence="3 4">
    <name type="scientific">Paenibacillus terricola</name>
    <dbReference type="NCBI Taxonomy" id="2763503"/>
    <lineage>
        <taxon>Bacteria</taxon>
        <taxon>Bacillati</taxon>
        <taxon>Bacillota</taxon>
        <taxon>Bacilli</taxon>
        <taxon>Bacillales</taxon>
        <taxon>Paenibacillaceae</taxon>
        <taxon>Paenibacillus</taxon>
    </lineage>
</organism>
<gene>
    <name evidence="3" type="ORF">H8B09_11055</name>
</gene>
<dbReference type="InterPro" id="IPR058653">
    <property type="entry name" value="NfeD2_TM"/>
</dbReference>
<proteinExistence type="predicted"/>
<evidence type="ECO:0000313" key="4">
    <source>
        <dbReference type="Proteomes" id="UP000609346"/>
    </source>
</evidence>
<keyword evidence="4" id="KW-1185">Reference proteome</keyword>
<keyword evidence="3" id="KW-0378">Hydrolase</keyword>
<dbReference type="Gene3D" id="2.40.50.140">
    <property type="entry name" value="Nucleic acid-binding proteins"/>
    <property type="match status" value="1"/>
</dbReference>
<name>A0ABR8MTS3_9BACL</name>
<keyword evidence="1" id="KW-0812">Transmembrane</keyword>
<reference evidence="3 4" key="1">
    <citation type="submission" date="2020-09" db="EMBL/GenBank/DDBJ databases">
        <title>Paenibacillus sp. strain PR3 16S rRNA gene Genome sequencing and assembly.</title>
        <authorList>
            <person name="Kim J."/>
        </authorList>
    </citation>
    <scope>NUCLEOTIDE SEQUENCE [LARGE SCALE GENOMIC DNA]</scope>
    <source>
        <strain evidence="3 4">PR3</strain>
    </source>
</reference>
<comment type="caution">
    <text evidence="3">The sequence shown here is derived from an EMBL/GenBank/DDBJ whole genome shotgun (WGS) entry which is preliminary data.</text>
</comment>
<dbReference type="RefSeq" id="WP_191203549.1">
    <property type="nucleotide sequence ID" value="NZ_JACXZA010000002.1"/>
</dbReference>
<protein>
    <submittedName>
        <fullName evidence="3">Protease</fullName>
    </submittedName>
</protein>
<dbReference type="Pfam" id="PF25842">
    <property type="entry name" value="NfeD_TM"/>
    <property type="match status" value="1"/>
</dbReference>
<keyword evidence="1" id="KW-1133">Transmembrane helix</keyword>
<feature type="transmembrane region" description="Helical" evidence="1">
    <location>
        <begin position="73"/>
        <end position="94"/>
    </location>
</feature>